<reference evidence="1 2" key="1">
    <citation type="submission" date="2016-01" db="EMBL/GenBank/DDBJ databases">
        <title>Genome sequence of Clostridium neopropionicum X4, DSM-3847.</title>
        <authorList>
            <person name="Poehlein A."/>
            <person name="Beck M.H."/>
            <person name="Bengelsdorf F.R."/>
            <person name="Daniel R."/>
            <person name="Duerre P."/>
        </authorList>
    </citation>
    <scope>NUCLEOTIDE SEQUENCE [LARGE SCALE GENOMIC DNA]</scope>
    <source>
        <strain evidence="1 2">DSM-3847</strain>
    </source>
</reference>
<dbReference type="Proteomes" id="UP000070539">
    <property type="component" value="Unassembled WGS sequence"/>
</dbReference>
<protein>
    <submittedName>
        <fullName evidence="1">Uncharacterized protein</fullName>
    </submittedName>
</protein>
<name>A0A136WBU4_9FIRM</name>
<evidence type="ECO:0000313" key="1">
    <source>
        <dbReference type="EMBL" id="KXL51978.1"/>
    </source>
</evidence>
<gene>
    <name evidence="1" type="ORF">CLNEO_26770</name>
</gene>
<dbReference type="AlphaFoldDB" id="A0A136WBU4"/>
<organism evidence="1 2">
    <name type="scientific">Anaerotignum neopropionicum</name>
    <dbReference type="NCBI Taxonomy" id="36847"/>
    <lineage>
        <taxon>Bacteria</taxon>
        <taxon>Bacillati</taxon>
        <taxon>Bacillota</taxon>
        <taxon>Clostridia</taxon>
        <taxon>Lachnospirales</taxon>
        <taxon>Anaerotignaceae</taxon>
        <taxon>Anaerotignum</taxon>
    </lineage>
</organism>
<proteinExistence type="predicted"/>
<evidence type="ECO:0000313" key="2">
    <source>
        <dbReference type="Proteomes" id="UP000070539"/>
    </source>
</evidence>
<dbReference type="EMBL" id="LRVM01000012">
    <property type="protein sequence ID" value="KXL51978.1"/>
    <property type="molecule type" value="Genomic_DNA"/>
</dbReference>
<keyword evidence="2" id="KW-1185">Reference proteome</keyword>
<accession>A0A136WBU4</accession>
<comment type="caution">
    <text evidence="1">The sequence shown here is derived from an EMBL/GenBank/DDBJ whole genome shotgun (WGS) entry which is preliminary data.</text>
</comment>
<sequence>MDGKSDGIPLEPESYRTYQLNIAVCLGLLHFLS</sequence>
<dbReference type="STRING" id="36847.CLNEO_26770"/>